<evidence type="ECO:0000259" key="4">
    <source>
        <dbReference type="Pfam" id="PF20257"/>
    </source>
</evidence>
<comment type="similarity">
    <text evidence="2">Belongs to the SAM hydrolase / SAM-dependent halogenase family.</text>
</comment>
<reference evidence="5 6" key="1">
    <citation type="submission" date="2020-10" db="EMBL/GenBank/DDBJ databases">
        <title>Ca. Dormibacterota MAGs.</title>
        <authorList>
            <person name="Montgomery K."/>
        </authorList>
    </citation>
    <scope>NUCLEOTIDE SEQUENCE [LARGE SCALE GENOMIC DNA]</scope>
    <source>
        <strain evidence="5">SC8811_S16_3</strain>
    </source>
</reference>
<dbReference type="AlphaFoldDB" id="A0A934K771"/>
<dbReference type="Gene3D" id="2.40.30.90">
    <property type="entry name" value="Bacterial fluorinating enzyme like"/>
    <property type="match status" value="1"/>
</dbReference>
<dbReference type="PANTHER" id="PTHR35092">
    <property type="entry name" value="CHLORINASE MJ1651"/>
    <property type="match status" value="1"/>
</dbReference>
<dbReference type="RefSeq" id="WP_338176033.1">
    <property type="nucleotide sequence ID" value="NZ_JAEKNQ010000005.1"/>
</dbReference>
<proteinExistence type="inferred from homology"/>
<dbReference type="SUPFAM" id="SSF102522">
    <property type="entry name" value="Bacterial fluorinating enzyme, N-terminal domain"/>
    <property type="match status" value="1"/>
</dbReference>
<gene>
    <name evidence="5" type="ORF">JF888_00520</name>
</gene>
<dbReference type="Pfam" id="PF01887">
    <property type="entry name" value="SAM_HAT_N"/>
    <property type="match status" value="1"/>
</dbReference>
<dbReference type="InterPro" id="IPR023227">
    <property type="entry name" value="SAM_OH_AdoTrfase_C_sf"/>
</dbReference>
<dbReference type="SUPFAM" id="SSF101852">
    <property type="entry name" value="Bacterial fluorinating enzyme, C-terminal domain"/>
    <property type="match status" value="1"/>
</dbReference>
<keyword evidence="1" id="KW-0949">S-adenosyl-L-methionine</keyword>
<feature type="domain" description="S-adenosyl-l-methionine hydroxide adenosyltransferase C-terminal" evidence="4">
    <location>
        <begin position="161"/>
        <end position="235"/>
    </location>
</feature>
<dbReference type="Proteomes" id="UP000620075">
    <property type="component" value="Unassembled WGS sequence"/>
</dbReference>
<dbReference type="InterPro" id="IPR046470">
    <property type="entry name" value="SAM_HAT_C"/>
</dbReference>
<protein>
    <submittedName>
        <fullName evidence="5">SAM-dependent chlorinase/fluorinase</fullName>
    </submittedName>
</protein>
<evidence type="ECO:0000256" key="2">
    <source>
        <dbReference type="ARBA" id="ARBA00024035"/>
    </source>
</evidence>
<feature type="domain" description="S-adenosyl-l-methionine hydroxide adenosyltransferase N-terminal" evidence="3">
    <location>
        <begin position="2"/>
        <end position="146"/>
    </location>
</feature>
<evidence type="ECO:0000313" key="5">
    <source>
        <dbReference type="EMBL" id="MBJ7601677.1"/>
    </source>
</evidence>
<dbReference type="PANTHER" id="PTHR35092:SF1">
    <property type="entry name" value="CHLORINASE MJ1651"/>
    <property type="match status" value="1"/>
</dbReference>
<dbReference type="EMBL" id="JAEKNQ010000005">
    <property type="protein sequence ID" value="MBJ7601677.1"/>
    <property type="molecule type" value="Genomic_DNA"/>
</dbReference>
<organism evidence="5 6">
    <name type="scientific">Candidatus Dormiibacter inghamiae</name>
    <dbReference type="NCBI Taxonomy" id="3127013"/>
    <lineage>
        <taxon>Bacteria</taxon>
        <taxon>Bacillati</taxon>
        <taxon>Candidatus Dormiibacterota</taxon>
        <taxon>Candidatus Dormibacteria</taxon>
        <taxon>Candidatus Dormibacterales</taxon>
        <taxon>Candidatus Dormibacteraceae</taxon>
        <taxon>Candidatus Dormiibacter</taxon>
    </lineage>
</organism>
<comment type="caution">
    <text evidence="5">The sequence shown here is derived from an EMBL/GenBank/DDBJ whole genome shotgun (WGS) entry which is preliminary data.</text>
</comment>
<dbReference type="Pfam" id="PF20257">
    <property type="entry name" value="SAM_HAT_C"/>
    <property type="match status" value="1"/>
</dbReference>
<accession>A0A934K771</accession>
<dbReference type="Gene3D" id="3.40.50.10790">
    <property type="entry name" value="S-adenosyl-l-methionine hydroxide adenosyltransferase, N-terminal"/>
    <property type="match status" value="1"/>
</dbReference>
<name>A0A934K771_9BACT</name>
<evidence type="ECO:0000259" key="3">
    <source>
        <dbReference type="Pfam" id="PF01887"/>
    </source>
</evidence>
<dbReference type="InterPro" id="IPR023228">
    <property type="entry name" value="SAM_OH_AdoTrfase_N_sf"/>
</dbReference>
<evidence type="ECO:0000313" key="6">
    <source>
        <dbReference type="Proteomes" id="UP000620075"/>
    </source>
</evidence>
<dbReference type="InterPro" id="IPR002747">
    <property type="entry name" value="SAM_OH_AdoTrfase"/>
</dbReference>
<evidence type="ECO:0000256" key="1">
    <source>
        <dbReference type="ARBA" id="ARBA00022691"/>
    </source>
</evidence>
<dbReference type="PIRSF" id="PIRSF006779">
    <property type="entry name" value="UCP006779"/>
    <property type="match status" value="1"/>
</dbReference>
<dbReference type="InterPro" id="IPR046469">
    <property type="entry name" value="SAM_HAT_N"/>
</dbReference>
<sequence length="239" mass="25192">MVTLTSDFGFGSPYVAAMKAVLIRAGVQAPLIDIDHDLAPFDIRAAAFVLWAATRDFAGLPSVHLAVVDPGVGGDRRALALDFGDGRRYVGPDNGLMEFVLRHADRPVRAVELPVPAGAAPTFHGRDVFAPAGAALASGTPLDRLGAFCGELVRLHRDEPQVLWVDRFGNIVTSLRALPAELEVAGHRVRQVHRTFADAAPGVPFLYLGSLGYVEVGLRDASAATQLGVVVGSVVAARG</sequence>